<dbReference type="InterPro" id="IPR036412">
    <property type="entry name" value="HAD-like_sf"/>
</dbReference>
<keyword evidence="6" id="KW-1185">Reference proteome</keyword>
<dbReference type="RefSeq" id="WP_161821852.1">
    <property type="nucleotide sequence ID" value="NZ_LSRS01000003.1"/>
</dbReference>
<evidence type="ECO:0000313" key="6">
    <source>
        <dbReference type="Proteomes" id="UP000798488"/>
    </source>
</evidence>
<dbReference type="PIRSF" id="PIRSF021362">
    <property type="entry name" value="UCP021362_HAD"/>
    <property type="match status" value="1"/>
</dbReference>
<sequence length="183" mass="20871">MRIGIDIDGVIANTFPLLVNELNRFFDKNLSYDDIISYDLAKIYNLNEDQLTEFIQAKGSLLQDGPLPVPQAVDCINNWRGKAYVVLISARFEKARDRTQQWLERYGFHWDELILLGSHDKADTCVQLKLDVFIEDNLNNALQVSSRGIPVILLDAPYNRAPLIGQVQRVHSWSQICEIITPG</sequence>
<organism evidence="5 6">
    <name type="scientific">Sporotomaculum syntrophicum</name>
    <dbReference type="NCBI Taxonomy" id="182264"/>
    <lineage>
        <taxon>Bacteria</taxon>
        <taxon>Bacillati</taxon>
        <taxon>Bacillota</taxon>
        <taxon>Clostridia</taxon>
        <taxon>Eubacteriales</taxon>
        <taxon>Desulfallaceae</taxon>
        <taxon>Sporotomaculum</taxon>
    </lineage>
</organism>
<dbReference type="GO" id="GO:0008253">
    <property type="term" value="F:5'-nucleotidase activity"/>
    <property type="evidence" value="ECO:0007669"/>
    <property type="project" value="InterPro"/>
</dbReference>
<dbReference type="InterPro" id="IPR010708">
    <property type="entry name" value="5'(3')-deoxyribonucleotidase"/>
</dbReference>
<dbReference type="EMBL" id="LSRS01000003">
    <property type="protein sequence ID" value="KAF1085381.1"/>
    <property type="molecule type" value="Genomic_DNA"/>
</dbReference>
<dbReference type="InterPro" id="IPR009206">
    <property type="entry name" value="Nucleotidase_putative"/>
</dbReference>
<dbReference type="PANTHER" id="PTHR35134:SF2">
    <property type="entry name" value="NUCLEOTIDASE YQFW-RELATED"/>
    <property type="match status" value="1"/>
</dbReference>
<gene>
    <name evidence="5" type="ORF">SPSYN_01517</name>
</gene>
<protein>
    <recommendedName>
        <fullName evidence="3">Nucleotidase</fullName>
        <ecNumber evidence="3">3.1.3.-</ecNumber>
    </recommendedName>
</protein>
<evidence type="ECO:0000313" key="5">
    <source>
        <dbReference type="EMBL" id="KAF1085381.1"/>
    </source>
</evidence>
<dbReference type="EC" id="3.1.3.-" evidence="3"/>
<dbReference type="GO" id="GO:0009264">
    <property type="term" value="P:deoxyribonucleotide catabolic process"/>
    <property type="evidence" value="ECO:0007669"/>
    <property type="project" value="InterPro"/>
</dbReference>
<dbReference type="OrthoDB" id="2471595at2"/>
<dbReference type="Pfam" id="PF06941">
    <property type="entry name" value="NT5C"/>
    <property type="match status" value="1"/>
</dbReference>
<name>A0A9D2WR42_9FIRM</name>
<evidence type="ECO:0000256" key="1">
    <source>
        <dbReference type="ARBA" id="ARBA00009589"/>
    </source>
</evidence>
<proteinExistence type="inferred from homology"/>
<evidence type="ECO:0000256" key="2">
    <source>
        <dbReference type="ARBA" id="ARBA00022801"/>
    </source>
</evidence>
<dbReference type="InterPro" id="IPR023214">
    <property type="entry name" value="HAD_sf"/>
</dbReference>
<reference evidence="5" key="1">
    <citation type="submission" date="2016-02" db="EMBL/GenBank/DDBJ databases">
        <title>Draft Genome Sequence of Sporotomaculum syntrophicum Strain FB, a Syntrophic Benzoate Degrader.</title>
        <authorList>
            <person name="Nobu M.K."/>
            <person name="Narihiro T."/>
            <person name="Qiu Y.-L."/>
            <person name="Ohashi A."/>
            <person name="Liu W.-T."/>
            <person name="Yuji S."/>
        </authorList>
    </citation>
    <scope>NUCLEOTIDE SEQUENCE</scope>
    <source>
        <strain evidence="5">FB</strain>
    </source>
</reference>
<dbReference type="Gene3D" id="3.40.50.1000">
    <property type="entry name" value="HAD superfamily/HAD-like"/>
    <property type="match status" value="1"/>
</dbReference>
<dbReference type="InterPro" id="IPR052419">
    <property type="entry name" value="5_3-deoxyribonucleotidase-like"/>
</dbReference>
<keyword evidence="2 3" id="KW-0378">Hydrolase</keyword>
<comment type="similarity">
    <text evidence="1 3">Belongs to the 5'(3')-deoxyribonucleotidase family.</text>
</comment>
<accession>A0A9D2WR42</accession>
<evidence type="ECO:0000256" key="3">
    <source>
        <dbReference type="PIRNR" id="PIRNR021362"/>
    </source>
</evidence>
<dbReference type="AlphaFoldDB" id="A0A9D2WR42"/>
<dbReference type="PANTHER" id="PTHR35134">
    <property type="entry name" value="NUCLEOTIDASE YQFW-RELATED"/>
    <property type="match status" value="1"/>
</dbReference>
<dbReference type="SUPFAM" id="SSF56784">
    <property type="entry name" value="HAD-like"/>
    <property type="match status" value="1"/>
</dbReference>
<evidence type="ECO:0000256" key="4">
    <source>
        <dbReference type="PIRSR" id="PIRSR610708-1"/>
    </source>
</evidence>
<dbReference type="Proteomes" id="UP000798488">
    <property type="component" value="Unassembled WGS sequence"/>
</dbReference>
<feature type="active site" description="Nucleophile" evidence="4">
    <location>
        <position position="6"/>
    </location>
</feature>
<comment type="caution">
    <text evidence="5">The sequence shown here is derived from an EMBL/GenBank/DDBJ whole genome shotgun (WGS) entry which is preliminary data.</text>
</comment>
<feature type="active site" description="Proton donor" evidence="4">
    <location>
        <position position="8"/>
    </location>
</feature>